<sequence length="167" mass="17071">MKKHLATIAAALALSGAAQAATGSPDYVLTVGLAHNGTPLATSTSIIRDSLGAVSPLLFESGQSIGYGVCTKLANGIKLDSHQKFVGRRLQVDTKNSVGGSFDLVVSAADTSLSGVTKTGPADCVSEVVNTTGLDVHDVAVHLNAGESTTVRLGDPHYTLMLKLVAE</sequence>
<name>A0ABX5MBN7_9BURK</name>
<feature type="signal peptide" evidence="1">
    <location>
        <begin position="1"/>
        <end position="20"/>
    </location>
</feature>
<feature type="chain" id="PRO_5046679801" evidence="1">
    <location>
        <begin position="21"/>
        <end position="167"/>
    </location>
</feature>
<dbReference type="EMBL" id="QJJV01000044">
    <property type="protein sequence ID" value="PXX05064.1"/>
    <property type="molecule type" value="Genomic_DNA"/>
</dbReference>
<evidence type="ECO:0000313" key="2">
    <source>
        <dbReference type="EMBL" id="PXX05064.1"/>
    </source>
</evidence>
<keyword evidence="3" id="KW-1185">Reference proteome</keyword>
<proteinExistence type="predicted"/>
<reference evidence="2 3" key="1">
    <citation type="submission" date="2018-05" db="EMBL/GenBank/DDBJ databases">
        <title>Genomic Encyclopedia of Type Strains, Phase IV (KMG-V): Genome sequencing to study the core and pangenomes of soil and plant-associated prokaryotes.</title>
        <authorList>
            <person name="Whitman W."/>
        </authorList>
    </citation>
    <scope>NUCLEOTIDE SEQUENCE [LARGE SCALE GENOMIC DNA]</scope>
    <source>
        <strain evidence="2 3">SIr-6563</strain>
    </source>
</reference>
<dbReference type="RefSeq" id="WP_110329927.1">
    <property type="nucleotide sequence ID" value="NZ_CAJMYJ010000026.1"/>
</dbReference>
<accession>A0ABX5MBN7</accession>
<evidence type="ECO:0000313" key="3">
    <source>
        <dbReference type="Proteomes" id="UP000247515"/>
    </source>
</evidence>
<evidence type="ECO:0000256" key="1">
    <source>
        <dbReference type="SAM" id="SignalP"/>
    </source>
</evidence>
<protein>
    <submittedName>
        <fullName evidence="2">Uncharacterized protein</fullName>
    </submittedName>
</protein>
<comment type="caution">
    <text evidence="2">The sequence shown here is derived from an EMBL/GenBank/DDBJ whole genome shotgun (WGS) entry which is preliminary data.</text>
</comment>
<gene>
    <name evidence="2" type="ORF">C7400_14430</name>
</gene>
<dbReference type="Proteomes" id="UP000247515">
    <property type="component" value="Unassembled WGS sequence"/>
</dbReference>
<organism evidence="2 3">
    <name type="scientific">Paraburkholderia tropica</name>
    <dbReference type="NCBI Taxonomy" id="92647"/>
    <lineage>
        <taxon>Bacteria</taxon>
        <taxon>Pseudomonadati</taxon>
        <taxon>Pseudomonadota</taxon>
        <taxon>Betaproteobacteria</taxon>
        <taxon>Burkholderiales</taxon>
        <taxon>Burkholderiaceae</taxon>
        <taxon>Paraburkholderia</taxon>
    </lineage>
</organism>
<keyword evidence="1" id="KW-0732">Signal</keyword>